<feature type="transmembrane region" description="Helical" evidence="7">
    <location>
        <begin position="228"/>
        <end position="245"/>
    </location>
</feature>
<evidence type="ECO:0000256" key="6">
    <source>
        <dbReference type="ARBA" id="ARBA00023136"/>
    </source>
</evidence>
<evidence type="ECO:0000313" key="8">
    <source>
        <dbReference type="EMBL" id="MBO0936496.1"/>
    </source>
</evidence>
<evidence type="ECO:0000256" key="1">
    <source>
        <dbReference type="ARBA" id="ARBA00004651"/>
    </source>
</evidence>
<comment type="subcellular location">
    <subcellularLocation>
        <location evidence="1">Cell membrane</location>
        <topology evidence="1">Multi-pass membrane protein</topology>
    </subcellularLocation>
</comment>
<name>A0A939GDS5_9BACT</name>
<dbReference type="Pfam" id="PF03601">
    <property type="entry name" value="Cons_hypoth698"/>
    <property type="match status" value="1"/>
</dbReference>
<dbReference type="GO" id="GO:0005886">
    <property type="term" value="C:plasma membrane"/>
    <property type="evidence" value="ECO:0007669"/>
    <property type="project" value="UniProtKB-SubCell"/>
</dbReference>
<keyword evidence="5 7" id="KW-1133">Transmembrane helix</keyword>
<evidence type="ECO:0000256" key="7">
    <source>
        <dbReference type="SAM" id="Phobius"/>
    </source>
</evidence>
<feature type="transmembrane region" description="Helical" evidence="7">
    <location>
        <begin position="283"/>
        <end position="305"/>
    </location>
</feature>
<feature type="transmembrane region" description="Helical" evidence="7">
    <location>
        <begin position="161"/>
        <end position="182"/>
    </location>
</feature>
<dbReference type="PANTHER" id="PTHR30106:SF1">
    <property type="entry name" value="UPF0324 MEMBRANE PROTEIN FN0533"/>
    <property type="match status" value="1"/>
</dbReference>
<evidence type="ECO:0000256" key="3">
    <source>
        <dbReference type="ARBA" id="ARBA00022475"/>
    </source>
</evidence>
<dbReference type="InterPro" id="IPR018383">
    <property type="entry name" value="UPF0324_pro"/>
</dbReference>
<feature type="transmembrane region" description="Helical" evidence="7">
    <location>
        <begin position="252"/>
        <end position="271"/>
    </location>
</feature>
<evidence type="ECO:0000313" key="9">
    <source>
        <dbReference type="Proteomes" id="UP000664034"/>
    </source>
</evidence>
<dbReference type="PANTHER" id="PTHR30106">
    <property type="entry name" value="INNER MEMBRANE PROTEIN YEIH-RELATED"/>
    <property type="match status" value="1"/>
</dbReference>
<feature type="transmembrane region" description="Helical" evidence="7">
    <location>
        <begin position="317"/>
        <end position="334"/>
    </location>
</feature>
<protein>
    <submittedName>
        <fullName evidence="8">Sulfate exporter family transporter</fullName>
    </submittedName>
</protein>
<keyword evidence="6 7" id="KW-0472">Membrane</keyword>
<dbReference type="Proteomes" id="UP000664034">
    <property type="component" value="Unassembled WGS sequence"/>
</dbReference>
<evidence type="ECO:0000256" key="4">
    <source>
        <dbReference type="ARBA" id="ARBA00022692"/>
    </source>
</evidence>
<proteinExistence type="inferred from homology"/>
<gene>
    <name evidence="8" type="ORF">J2I47_08080</name>
</gene>
<feature type="transmembrane region" description="Helical" evidence="7">
    <location>
        <begin position="35"/>
        <end position="59"/>
    </location>
</feature>
<evidence type="ECO:0000256" key="5">
    <source>
        <dbReference type="ARBA" id="ARBA00022989"/>
    </source>
</evidence>
<comment type="similarity">
    <text evidence="2">Belongs to the UPF0324 family.</text>
</comment>
<dbReference type="EMBL" id="JAFMYV010000003">
    <property type="protein sequence ID" value="MBO0936496.1"/>
    <property type="molecule type" value="Genomic_DNA"/>
</dbReference>
<reference evidence="8" key="1">
    <citation type="submission" date="2021-03" db="EMBL/GenBank/DDBJ databases">
        <title>Fibrella sp. HMF5335 genome sequencing and assembly.</title>
        <authorList>
            <person name="Kang H."/>
            <person name="Kim H."/>
            <person name="Bae S."/>
            <person name="Joh K."/>
        </authorList>
    </citation>
    <scope>NUCLEOTIDE SEQUENCE</scope>
    <source>
        <strain evidence="8">HMF5335</strain>
    </source>
</reference>
<dbReference type="RefSeq" id="WP_207364056.1">
    <property type="nucleotide sequence ID" value="NZ_JAFMYV010000003.1"/>
</dbReference>
<keyword evidence="3" id="KW-1003">Cell membrane</keyword>
<feature type="transmembrane region" description="Helical" evidence="7">
    <location>
        <begin position="135"/>
        <end position="155"/>
    </location>
</feature>
<feature type="transmembrane region" description="Helical" evidence="7">
    <location>
        <begin position="79"/>
        <end position="98"/>
    </location>
</feature>
<accession>A0A939GDS5</accession>
<evidence type="ECO:0000256" key="2">
    <source>
        <dbReference type="ARBA" id="ARBA00007977"/>
    </source>
</evidence>
<comment type="caution">
    <text evidence="8">The sequence shown here is derived from an EMBL/GenBank/DDBJ whole genome shotgun (WGS) entry which is preliminary data.</text>
</comment>
<dbReference type="AlphaFoldDB" id="A0A939GDS5"/>
<keyword evidence="9" id="KW-1185">Reference proteome</keyword>
<feature type="transmembrane region" description="Helical" evidence="7">
    <location>
        <begin position="104"/>
        <end position="123"/>
    </location>
</feature>
<keyword evidence="4 7" id="KW-0812">Transmembrane</keyword>
<sequence>MNPVTITQKPDQPQPESLFKQAHGLFYHTYTTREIIFGAALILCLTPLMSPPLALLLGLIMAQFVGHPFLRLNNKLTHWLLQASVVGLGFGMNVHSAVQAGKEGVLFTVASIAGTLTVGILLGKWLKIDRITAHLIAAGTAICGGSAIAALSPVIKAEEKQLSVSLGTVFMLNSVALIVFPLIGQWLHLTPAQFGLWCALAIHDTSSVVGAAAKFGPEALQLATTVKLARALWIIPVALGTAALFKTGKGKITIPYFIGLFILAMVAHTYLPVVEPVAQVLVHLAHIGLTLTLFLIGAGLSVSVIRAVGWKPMVQGIVLWILISVVSLYAILHLG</sequence>
<organism evidence="8 9">
    <name type="scientific">Fibrella rubiginis</name>
    <dbReference type="NCBI Taxonomy" id="2817060"/>
    <lineage>
        <taxon>Bacteria</taxon>
        <taxon>Pseudomonadati</taxon>
        <taxon>Bacteroidota</taxon>
        <taxon>Cytophagia</taxon>
        <taxon>Cytophagales</taxon>
        <taxon>Spirosomataceae</taxon>
        <taxon>Fibrella</taxon>
    </lineage>
</organism>